<evidence type="ECO:0000313" key="2">
    <source>
        <dbReference type="Proteomes" id="UP000076552"/>
    </source>
</evidence>
<protein>
    <submittedName>
        <fullName evidence="1">Ankyrin repeat domain-containing protein 17</fullName>
    </submittedName>
</protein>
<name>A0A166S1N2_9PEZI</name>
<comment type="caution">
    <text evidence="1">The sequence shown here is derived from an EMBL/GenBank/DDBJ whole genome shotgun (WGS) entry which is preliminary data.</text>
</comment>
<keyword evidence="2" id="KW-1185">Reference proteome</keyword>
<organism evidence="1 2">
    <name type="scientific">Colletotrichum tofieldiae</name>
    <dbReference type="NCBI Taxonomy" id="708197"/>
    <lineage>
        <taxon>Eukaryota</taxon>
        <taxon>Fungi</taxon>
        <taxon>Dikarya</taxon>
        <taxon>Ascomycota</taxon>
        <taxon>Pezizomycotina</taxon>
        <taxon>Sordariomycetes</taxon>
        <taxon>Hypocreomycetidae</taxon>
        <taxon>Glomerellales</taxon>
        <taxon>Glomerellaceae</taxon>
        <taxon>Colletotrichum</taxon>
        <taxon>Colletotrichum spaethianum species complex</taxon>
    </lineage>
</organism>
<dbReference type="EMBL" id="LFIV01000095">
    <property type="protein sequence ID" value="KZL70099.1"/>
    <property type="molecule type" value="Genomic_DNA"/>
</dbReference>
<evidence type="ECO:0000313" key="1">
    <source>
        <dbReference type="EMBL" id="KZL70099.1"/>
    </source>
</evidence>
<reference evidence="1 2" key="1">
    <citation type="submission" date="2015-06" db="EMBL/GenBank/DDBJ databases">
        <title>Survival trade-offs in plant roots during colonization by closely related pathogenic and mutualistic fungi.</title>
        <authorList>
            <person name="Hacquard S."/>
            <person name="Kracher B."/>
            <person name="Hiruma K."/>
            <person name="Weinman A."/>
            <person name="Muench P."/>
            <person name="Garrido Oter R."/>
            <person name="Ver Loren van Themaat E."/>
            <person name="Dallerey J.-F."/>
            <person name="Damm U."/>
            <person name="Henrissat B."/>
            <person name="Lespinet O."/>
            <person name="Thon M."/>
            <person name="Kemen E."/>
            <person name="McHardy A.C."/>
            <person name="Schulze-Lefert P."/>
            <person name="O'Connell R.J."/>
        </authorList>
    </citation>
    <scope>NUCLEOTIDE SEQUENCE [LARGE SCALE GENOMIC DNA]</scope>
    <source>
        <strain evidence="1 2">0861</strain>
    </source>
</reference>
<dbReference type="AlphaFoldDB" id="A0A166S1N2"/>
<sequence length="377" mass="41619">LVAMRYVLPRHSCYCMIYAVSPLQCNPLIDPHWASSLRLNPITVKQDTKATYACESYVQGSLFHIFRTKMSKSSRVDRVYARLLLDHAYGWGLFKKFTTRDIHPGVCGYFDSDGDWHTLVDLNDADDLASQGWSTLDVPMNRDDKVDLMTWGPKKSGSVLARRTGITAGTNIGVAPVEASVNIAFETGNEEGAILVAENPVQRNCSGDQATALQWMAANTTDMCRRYRSIVKQHGVWIVTKTYSARRCAVAVISSNSSAVELGLGATAPGIASLTPSSSWSNQTGSSCAEIHEDESGVVLFMSGVYFSEKPFRSKLRPTVEPTKQAKSIFRGGWDESEDLEQDDVPLELDACIFPGRPGDIELSEDDQIYYPDEDTC</sequence>
<proteinExistence type="predicted"/>
<gene>
    <name evidence="1" type="ORF">CT0861_00503</name>
</gene>
<accession>A0A166S1N2</accession>
<feature type="non-terminal residue" evidence="1">
    <location>
        <position position="1"/>
    </location>
</feature>
<dbReference type="Proteomes" id="UP000076552">
    <property type="component" value="Unassembled WGS sequence"/>
</dbReference>